<comment type="caution">
    <text evidence="2">The sequence shown here is derived from an EMBL/GenBank/DDBJ whole genome shotgun (WGS) entry which is preliminary data.</text>
</comment>
<evidence type="ECO:0000313" key="3">
    <source>
        <dbReference type="Proteomes" id="UP001268256"/>
    </source>
</evidence>
<name>A0AAE4FT01_9CYAN</name>
<gene>
    <name evidence="2" type="ORF">RIF25_12295</name>
</gene>
<feature type="transmembrane region" description="Helical" evidence="1">
    <location>
        <begin position="82"/>
        <end position="104"/>
    </location>
</feature>
<keyword evidence="3" id="KW-1185">Reference proteome</keyword>
<keyword evidence="1" id="KW-1133">Transmembrane helix</keyword>
<dbReference type="InterPro" id="IPR016024">
    <property type="entry name" value="ARM-type_fold"/>
</dbReference>
<keyword evidence="1" id="KW-0472">Membrane</keyword>
<dbReference type="RefSeq" id="WP_322878824.1">
    <property type="nucleotide sequence ID" value="NZ_JAVMIP010000014.1"/>
</dbReference>
<evidence type="ECO:0000313" key="2">
    <source>
        <dbReference type="EMBL" id="MDS3861586.1"/>
    </source>
</evidence>
<organism evidence="2 3">
    <name type="scientific">Pseudocalidococcus azoricus BACA0444</name>
    <dbReference type="NCBI Taxonomy" id="2918990"/>
    <lineage>
        <taxon>Bacteria</taxon>
        <taxon>Bacillati</taxon>
        <taxon>Cyanobacteriota</taxon>
        <taxon>Cyanophyceae</taxon>
        <taxon>Acaryochloridales</taxon>
        <taxon>Thermosynechococcaceae</taxon>
        <taxon>Pseudocalidococcus</taxon>
        <taxon>Pseudocalidococcus azoricus</taxon>
    </lineage>
</organism>
<dbReference type="SUPFAM" id="SSF48371">
    <property type="entry name" value="ARM repeat"/>
    <property type="match status" value="1"/>
</dbReference>
<dbReference type="AlphaFoldDB" id="A0AAE4FT01"/>
<reference evidence="3" key="1">
    <citation type="submission" date="2023-07" db="EMBL/GenBank/DDBJ databases">
        <authorList>
            <person name="Luz R."/>
            <person name="Cordeiro R."/>
            <person name="Fonseca A."/>
            <person name="Goncalves V."/>
        </authorList>
    </citation>
    <scope>NUCLEOTIDE SEQUENCE [LARGE SCALE GENOMIC DNA]</scope>
    <source>
        <strain evidence="3">BACA0444</strain>
    </source>
</reference>
<protein>
    <submittedName>
        <fullName evidence="2">Uncharacterized protein</fullName>
    </submittedName>
</protein>
<dbReference type="Proteomes" id="UP001268256">
    <property type="component" value="Unassembled WGS sequence"/>
</dbReference>
<sequence>MQQVNQRFSWRWPLTQRGTLVLGTALLGLGLWETDPILLTATLSGIGTLLLVHRRHPAIPAVLNQAWQVSHSLWRLSQHHPLFLAGVLASGATLGTYTALKLWQDSPSPWIGLGLGVQGLGVLGIFWILITLNQRQTEQNSQTQWQTLLTDLADPQALKRYLAIRQLPSLATDPQRINIFQEALLLLIPHEPEPKVKEAALQALIQFTDYSGLAPESHVSPALPTAATPRIDKLPVRKTESQWV</sequence>
<dbReference type="EMBL" id="JAVMIP010000014">
    <property type="protein sequence ID" value="MDS3861586.1"/>
    <property type="molecule type" value="Genomic_DNA"/>
</dbReference>
<feature type="transmembrane region" description="Helical" evidence="1">
    <location>
        <begin position="110"/>
        <end position="132"/>
    </location>
</feature>
<proteinExistence type="predicted"/>
<accession>A0AAE4FT01</accession>
<evidence type="ECO:0000256" key="1">
    <source>
        <dbReference type="SAM" id="Phobius"/>
    </source>
</evidence>
<keyword evidence="1" id="KW-0812">Transmembrane</keyword>